<dbReference type="AlphaFoldDB" id="I7G461"/>
<accession>I7G461</accession>
<reference evidence="1" key="1">
    <citation type="journal article" date="2007" name="PLoS Biol.">
        <title>Rate of evolution in brain-expressed genes in humans and other primates.</title>
        <authorList>
            <person name="Wang H.-Y."/>
            <person name="Chien H.-C."/>
            <person name="Osada N."/>
            <person name="Hashimoto K."/>
            <person name="Sugano S."/>
            <person name="Gojobori T."/>
            <person name="Chou C.-K."/>
            <person name="Tsai S.-F."/>
            <person name="Wu C.-I."/>
            <person name="Shen C.-K.J."/>
        </authorList>
    </citation>
    <scope>NUCLEOTIDE SEQUENCE</scope>
</reference>
<protein>
    <submittedName>
        <fullName evidence="1">Macaca fascicularis brain cDNA, clone: QflA-10359</fullName>
    </submittedName>
</protein>
<name>I7G461_MACFA</name>
<dbReference type="EMBL" id="AB171537">
    <property type="protein sequence ID" value="BAE88600.1"/>
    <property type="molecule type" value="mRNA"/>
</dbReference>
<organism evidence="1">
    <name type="scientific">Macaca fascicularis</name>
    <name type="common">Crab-eating macaque</name>
    <name type="synonym">Cynomolgus monkey</name>
    <dbReference type="NCBI Taxonomy" id="9541"/>
    <lineage>
        <taxon>Eukaryota</taxon>
        <taxon>Metazoa</taxon>
        <taxon>Chordata</taxon>
        <taxon>Craniata</taxon>
        <taxon>Vertebrata</taxon>
        <taxon>Euteleostomi</taxon>
        <taxon>Mammalia</taxon>
        <taxon>Eutheria</taxon>
        <taxon>Euarchontoglires</taxon>
        <taxon>Primates</taxon>
        <taxon>Haplorrhini</taxon>
        <taxon>Catarrhini</taxon>
        <taxon>Cercopithecidae</taxon>
        <taxon>Cercopithecinae</taxon>
        <taxon>Macaca</taxon>
    </lineage>
</organism>
<sequence>MSMYEIFSWIQLECNLEKGMDTSREDGKRQKNQTLLISKLGL</sequence>
<proteinExistence type="evidence at transcript level"/>
<evidence type="ECO:0000313" key="1">
    <source>
        <dbReference type="EMBL" id="BAE88600.1"/>
    </source>
</evidence>